<dbReference type="Proteomes" id="UP000078492">
    <property type="component" value="Unassembled WGS sequence"/>
</dbReference>
<gene>
    <name evidence="2" type="ORF">ALC57_09361</name>
</gene>
<evidence type="ECO:0000256" key="1">
    <source>
        <dbReference type="SAM" id="MobiDB-lite"/>
    </source>
</evidence>
<evidence type="ECO:0000313" key="3">
    <source>
        <dbReference type="Proteomes" id="UP000078492"/>
    </source>
</evidence>
<protein>
    <submittedName>
        <fullName evidence="2">Uncharacterized protein</fullName>
    </submittedName>
</protein>
<evidence type="ECO:0000313" key="2">
    <source>
        <dbReference type="EMBL" id="KYN18255.1"/>
    </source>
</evidence>
<reference evidence="2 3" key="1">
    <citation type="submission" date="2015-09" db="EMBL/GenBank/DDBJ databases">
        <title>Trachymyrmex cornetzi WGS genome.</title>
        <authorList>
            <person name="Nygaard S."/>
            <person name="Hu H."/>
            <person name="Boomsma J."/>
            <person name="Zhang G."/>
        </authorList>
    </citation>
    <scope>NUCLEOTIDE SEQUENCE [LARGE SCALE GENOMIC DNA]</scope>
    <source>
        <strain evidence="2">Tcor2-1</strain>
        <tissue evidence="2">Whole body</tissue>
    </source>
</reference>
<feature type="compositionally biased region" description="Basic and acidic residues" evidence="1">
    <location>
        <begin position="103"/>
        <end position="115"/>
    </location>
</feature>
<name>A0A195DZC8_9HYME</name>
<feature type="region of interest" description="Disordered" evidence="1">
    <location>
        <begin position="101"/>
        <end position="122"/>
    </location>
</feature>
<accession>A0A195DZC8</accession>
<dbReference type="EMBL" id="KQ979999">
    <property type="protein sequence ID" value="KYN18255.1"/>
    <property type="molecule type" value="Genomic_DNA"/>
</dbReference>
<dbReference type="AlphaFoldDB" id="A0A195DZC8"/>
<sequence>MLLDRFRGSTRSSSCVIVYMYRSLEEDRGVALSQLKSACARTYSYTSAAVLEKPMKLRLTSADGYHEFKGLKEEAKRIKEKESRKARSPLRRAVKWVRTGRGGADRCDSNLHSDDGGGGGQQQGLIESLLRLVCEERRQGAKKTRTRMRGL</sequence>
<proteinExistence type="predicted"/>
<keyword evidence="3" id="KW-1185">Reference proteome</keyword>
<organism evidence="2 3">
    <name type="scientific">Trachymyrmex cornetzi</name>
    <dbReference type="NCBI Taxonomy" id="471704"/>
    <lineage>
        <taxon>Eukaryota</taxon>
        <taxon>Metazoa</taxon>
        <taxon>Ecdysozoa</taxon>
        <taxon>Arthropoda</taxon>
        <taxon>Hexapoda</taxon>
        <taxon>Insecta</taxon>
        <taxon>Pterygota</taxon>
        <taxon>Neoptera</taxon>
        <taxon>Endopterygota</taxon>
        <taxon>Hymenoptera</taxon>
        <taxon>Apocrita</taxon>
        <taxon>Aculeata</taxon>
        <taxon>Formicoidea</taxon>
        <taxon>Formicidae</taxon>
        <taxon>Myrmicinae</taxon>
        <taxon>Trachymyrmex</taxon>
    </lineage>
</organism>